<keyword evidence="2" id="KW-1185">Reference proteome</keyword>
<evidence type="ECO:0000313" key="1">
    <source>
        <dbReference type="EMBL" id="EYC43849.1"/>
    </source>
</evidence>
<accession>A0A016WVK3</accession>
<protein>
    <submittedName>
        <fullName evidence="1">Uncharacterized protein</fullName>
    </submittedName>
</protein>
<dbReference type="Proteomes" id="UP000024635">
    <property type="component" value="Unassembled WGS sequence"/>
</dbReference>
<gene>
    <name evidence="1" type="primary">Acey_s0479.g2225</name>
    <name evidence="1" type="ORF">Y032_0479g2225</name>
</gene>
<sequence>MDFSKQYICGILVYGFKFGESATVASSRINTLHGIGPDAFLQVTSTSIFPHDRDSHPGSSMVDCGSW</sequence>
<comment type="caution">
    <text evidence="1">The sequence shown here is derived from an EMBL/GenBank/DDBJ whole genome shotgun (WGS) entry which is preliminary data.</text>
</comment>
<organism evidence="1 2">
    <name type="scientific">Ancylostoma ceylanicum</name>
    <dbReference type="NCBI Taxonomy" id="53326"/>
    <lineage>
        <taxon>Eukaryota</taxon>
        <taxon>Metazoa</taxon>
        <taxon>Ecdysozoa</taxon>
        <taxon>Nematoda</taxon>
        <taxon>Chromadorea</taxon>
        <taxon>Rhabditida</taxon>
        <taxon>Rhabditina</taxon>
        <taxon>Rhabditomorpha</taxon>
        <taxon>Strongyloidea</taxon>
        <taxon>Ancylostomatidae</taxon>
        <taxon>Ancylostomatinae</taxon>
        <taxon>Ancylostoma</taxon>
    </lineage>
</organism>
<name>A0A016WVK3_9BILA</name>
<dbReference type="EMBL" id="JARK01000079">
    <property type="protein sequence ID" value="EYC43849.1"/>
    <property type="molecule type" value="Genomic_DNA"/>
</dbReference>
<reference evidence="2" key="1">
    <citation type="journal article" date="2015" name="Nat. Genet.">
        <title>The genome and transcriptome of the zoonotic hookworm Ancylostoma ceylanicum identify infection-specific gene families.</title>
        <authorList>
            <person name="Schwarz E.M."/>
            <person name="Hu Y."/>
            <person name="Antoshechkin I."/>
            <person name="Miller M.M."/>
            <person name="Sternberg P.W."/>
            <person name="Aroian R.V."/>
        </authorList>
    </citation>
    <scope>NUCLEOTIDE SEQUENCE</scope>
    <source>
        <strain evidence="2">HY135</strain>
    </source>
</reference>
<proteinExistence type="predicted"/>
<evidence type="ECO:0000313" key="2">
    <source>
        <dbReference type="Proteomes" id="UP000024635"/>
    </source>
</evidence>
<dbReference type="AlphaFoldDB" id="A0A016WVK3"/>